<organism evidence="1 2">
    <name type="scientific">Devosia equisanguinis</name>
    <dbReference type="NCBI Taxonomy" id="2490941"/>
    <lineage>
        <taxon>Bacteria</taxon>
        <taxon>Pseudomonadati</taxon>
        <taxon>Pseudomonadota</taxon>
        <taxon>Alphaproteobacteria</taxon>
        <taxon>Hyphomicrobiales</taxon>
        <taxon>Devosiaceae</taxon>
        <taxon>Devosia</taxon>
    </lineage>
</organism>
<proteinExistence type="predicted"/>
<dbReference type="EMBL" id="UZWD01000031">
    <property type="protein sequence ID" value="VDS05373.1"/>
    <property type="molecule type" value="Genomic_DNA"/>
</dbReference>
<protein>
    <submittedName>
        <fullName evidence="1">Uncharacterized protein</fullName>
    </submittedName>
</protein>
<dbReference type="RefSeq" id="WP_126150916.1">
    <property type="nucleotide sequence ID" value="NZ_JBHTMH010000001.1"/>
</dbReference>
<gene>
    <name evidence="1" type="ORF">DEVEQU_02515</name>
</gene>
<dbReference type="AlphaFoldDB" id="A0A447ID13"/>
<evidence type="ECO:0000313" key="2">
    <source>
        <dbReference type="Proteomes" id="UP000268844"/>
    </source>
</evidence>
<sequence length="227" mass="25059">MIRQGSIAVVATMLIVNVPALGADGIMVRGPIPTAEQANDAFSRNPEYQADIGNIKAVLACVPAAWEDTTTMPQERDWWCLAETQLANNDRKLAEFALMFDPGIKRFETLEGEYMGMCPLARDVQSTLLPMVTMSGVTGLEKGQLSPGNFAIDMSFDQQLPSALLEGPPYLFYCDYIGRRGKANYLLKTFVTYDAGGYHFTPHSFEQLFNDDGQLVDQNGKVLDDQS</sequence>
<reference evidence="1 2" key="1">
    <citation type="submission" date="2018-12" db="EMBL/GenBank/DDBJ databases">
        <authorList>
            <person name="Criscuolo A."/>
        </authorList>
    </citation>
    <scope>NUCLEOTIDE SEQUENCE [LARGE SCALE GENOMIC DNA]</scope>
    <source>
        <strain evidence="1">ACIP1116281</strain>
    </source>
</reference>
<name>A0A447ID13_9HYPH</name>
<accession>A0A447ID13</accession>
<evidence type="ECO:0000313" key="1">
    <source>
        <dbReference type="EMBL" id="VDS05373.1"/>
    </source>
</evidence>
<dbReference type="Proteomes" id="UP000268844">
    <property type="component" value="Unassembled WGS sequence"/>
</dbReference>
<keyword evidence="2" id="KW-1185">Reference proteome</keyword>